<accession>A0ABD2YL51</accession>
<keyword evidence="2" id="KW-1185">Reference proteome</keyword>
<proteinExistence type="predicted"/>
<comment type="caution">
    <text evidence="1">The sequence shown here is derived from an EMBL/GenBank/DDBJ whole genome shotgun (WGS) entry which is preliminary data.</text>
</comment>
<sequence length="71" mass="7851">MKPMPINFFEEQGMTVAMDVDDAEALEIFDDGGEGPLAGLDHHRLGFEFSISEPQLVINICFVVRIVEVGL</sequence>
<evidence type="ECO:0000313" key="1">
    <source>
        <dbReference type="EMBL" id="KAL3506283.1"/>
    </source>
</evidence>
<evidence type="ECO:0000313" key="2">
    <source>
        <dbReference type="Proteomes" id="UP001630127"/>
    </source>
</evidence>
<dbReference type="AlphaFoldDB" id="A0ABD2YL51"/>
<dbReference type="Proteomes" id="UP001630127">
    <property type="component" value="Unassembled WGS sequence"/>
</dbReference>
<name>A0ABD2YL51_9GENT</name>
<gene>
    <name evidence="1" type="ORF">ACH5RR_031665</name>
</gene>
<organism evidence="1 2">
    <name type="scientific">Cinchona calisaya</name>
    <dbReference type="NCBI Taxonomy" id="153742"/>
    <lineage>
        <taxon>Eukaryota</taxon>
        <taxon>Viridiplantae</taxon>
        <taxon>Streptophyta</taxon>
        <taxon>Embryophyta</taxon>
        <taxon>Tracheophyta</taxon>
        <taxon>Spermatophyta</taxon>
        <taxon>Magnoliopsida</taxon>
        <taxon>eudicotyledons</taxon>
        <taxon>Gunneridae</taxon>
        <taxon>Pentapetalae</taxon>
        <taxon>asterids</taxon>
        <taxon>lamiids</taxon>
        <taxon>Gentianales</taxon>
        <taxon>Rubiaceae</taxon>
        <taxon>Cinchonoideae</taxon>
        <taxon>Cinchoneae</taxon>
        <taxon>Cinchona</taxon>
    </lineage>
</organism>
<dbReference type="EMBL" id="JBJUIK010000013">
    <property type="protein sequence ID" value="KAL3506283.1"/>
    <property type="molecule type" value="Genomic_DNA"/>
</dbReference>
<protein>
    <submittedName>
        <fullName evidence="1">Uncharacterized protein</fullName>
    </submittedName>
</protein>
<reference evidence="1 2" key="1">
    <citation type="submission" date="2024-11" db="EMBL/GenBank/DDBJ databases">
        <title>A near-complete genome assembly of Cinchona calisaya.</title>
        <authorList>
            <person name="Lian D.C."/>
            <person name="Zhao X.W."/>
            <person name="Wei L."/>
        </authorList>
    </citation>
    <scope>NUCLEOTIDE SEQUENCE [LARGE SCALE GENOMIC DNA]</scope>
    <source>
        <tissue evidence="1">Nenye</tissue>
    </source>
</reference>